<dbReference type="OrthoDB" id="321127at2759"/>
<dbReference type="Proteomes" id="UP000039865">
    <property type="component" value="Unassembled WGS sequence"/>
</dbReference>
<evidence type="ECO:0000256" key="2">
    <source>
        <dbReference type="SAM" id="MobiDB-lite"/>
    </source>
</evidence>
<gene>
    <name evidence="3" type="primary">Contig14052.g14982</name>
    <name evidence="3" type="ORF">STYLEM_7641</name>
</gene>
<evidence type="ECO:0000313" key="4">
    <source>
        <dbReference type="Proteomes" id="UP000039865"/>
    </source>
</evidence>
<feature type="coiled-coil region" evidence="1">
    <location>
        <begin position="222"/>
        <end position="282"/>
    </location>
</feature>
<keyword evidence="4" id="KW-1185">Reference proteome</keyword>
<evidence type="ECO:0000313" key="3">
    <source>
        <dbReference type="EMBL" id="CDW78660.1"/>
    </source>
</evidence>
<dbReference type="EMBL" id="CCKQ01007304">
    <property type="protein sequence ID" value="CDW78660.1"/>
    <property type="molecule type" value="Genomic_DNA"/>
</dbReference>
<sequence>MESQLSQQSAAQSERAPVTTYELQLLERKLMLEMQKQLDTRMEEVTKDINYDRKLERMKDQKDLNETLTSMHNQLEEISKFTAINEISFQGFTSVQQWVQQVSVQSQEKVIDQCQQYILQILDQQDKINNQKYDQINKDQTAIKSQVDIVKDIRAQMSTFLQKIDEKASYQNLRNLEYQLEDYVKFSALKAVADNLAYKCEVSDFENFKNEFKYTQNHIIQLQQAVNSFQQYQEKMEQNLKENSNDSEKRLKNIEKEIMKQNQDLIGKINSAKDILKNYMKEQEHTTQQIEHKIFEKASVNQMSELKEYMIEKYALTSTLRDLRKEVVPLVQEFKKKMEIHDESYVQMKEMVRRFDEVLSEKASKMAINELQFHVEQHYVKKKYWDKLQEEINKTIEQQQNTVKLMQESVRMFEVNMSEEISNAVKKALAKAMANYERVLNQFSKFFDQEELNKTLERKVDVEVVQTLQDIKANKVDLEGCLNLIESLHSRLKHMSILSVEMARSLLPIKSSNNFQTAESKNSLISRRDFLFKQAQVTAAWIEDFNIRQIQPGEGEIINMPYQQSQSRSDNQPRIKRQLSLQGNDIPQSLRHFEKFHYQLQEQMKLDMPQAIKKWKLQFTQRASAHSSSVQKQSMNTTQNNFYDMFQGDQESIIDKRHNNINLNLDYRKSLQHIQARRQKKSNQSMRVSLNNSPTNQDFRPNESQDLSMSMGHGEVSTSHVHQGTYTPSKMNNNDSLNNSISRQQQLLDDQSNKRVTIFRNNLNSKYSMGSVKIKEEVSVKSFGVQHGPNLNKNRSQIDNIKSDTNQFRNLDLQADKKPHKLASILTQHAPNMTFNKSTNMMRGIKTAGGPQKQYGI</sequence>
<organism evidence="3 4">
    <name type="scientific">Stylonychia lemnae</name>
    <name type="common">Ciliate</name>
    <dbReference type="NCBI Taxonomy" id="5949"/>
    <lineage>
        <taxon>Eukaryota</taxon>
        <taxon>Sar</taxon>
        <taxon>Alveolata</taxon>
        <taxon>Ciliophora</taxon>
        <taxon>Intramacronucleata</taxon>
        <taxon>Spirotrichea</taxon>
        <taxon>Stichotrichia</taxon>
        <taxon>Sporadotrichida</taxon>
        <taxon>Oxytrichidae</taxon>
        <taxon>Stylonychinae</taxon>
        <taxon>Stylonychia</taxon>
    </lineage>
</organism>
<reference evidence="3 4" key="1">
    <citation type="submission" date="2014-06" db="EMBL/GenBank/DDBJ databases">
        <authorList>
            <person name="Swart Estienne"/>
        </authorList>
    </citation>
    <scope>NUCLEOTIDE SEQUENCE [LARGE SCALE GENOMIC DNA]</scope>
    <source>
        <strain evidence="3 4">130c</strain>
    </source>
</reference>
<name>A0A078A8Q8_STYLE</name>
<protein>
    <submittedName>
        <fullName evidence="3">Uncharacterized protein</fullName>
    </submittedName>
</protein>
<accession>A0A078A8Q8</accession>
<evidence type="ECO:0000256" key="1">
    <source>
        <dbReference type="SAM" id="Coils"/>
    </source>
</evidence>
<dbReference type="InParanoid" id="A0A078A8Q8"/>
<dbReference type="AlphaFoldDB" id="A0A078A8Q8"/>
<proteinExistence type="predicted"/>
<feature type="compositionally biased region" description="Polar residues" evidence="2">
    <location>
        <begin position="682"/>
        <end position="708"/>
    </location>
</feature>
<keyword evidence="1" id="KW-0175">Coiled coil</keyword>
<feature type="region of interest" description="Disordered" evidence="2">
    <location>
        <begin position="673"/>
        <end position="724"/>
    </location>
</feature>